<keyword evidence="3" id="KW-1185">Reference proteome</keyword>
<reference evidence="2 3" key="2">
    <citation type="journal article" date="2009" name="BMC Microbiol.">
        <title>The genome sequence of Geobacter metallireducens: features of metabolism, physiology and regulation common and dissimilar to Geobacter sulfurreducens.</title>
        <authorList>
            <person name="Aklujkar M."/>
            <person name="Krushkal J."/>
            <person name="DiBartolo G."/>
            <person name="Lapidus A."/>
            <person name="Land M.L."/>
            <person name="Lovley D.R."/>
        </authorList>
    </citation>
    <scope>NUCLEOTIDE SEQUENCE [LARGE SCALE GENOMIC DNA]</scope>
    <source>
        <strain evidence="3">ATCC 53774 / DSM 7210 / GS-15</strain>
    </source>
</reference>
<dbReference type="HOGENOM" id="CLU_222182_0_0_7"/>
<dbReference type="Proteomes" id="UP000007073">
    <property type="component" value="Chromosome"/>
</dbReference>
<organism evidence="2 3">
    <name type="scientific">Geobacter metallireducens (strain ATCC 53774 / DSM 7210 / GS-15)</name>
    <dbReference type="NCBI Taxonomy" id="269799"/>
    <lineage>
        <taxon>Bacteria</taxon>
        <taxon>Pseudomonadati</taxon>
        <taxon>Thermodesulfobacteriota</taxon>
        <taxon>Desulfuromonadia</taxon>
        <taxon>Geobacterales</taxon>
        <taxon>Geobacteraceae</taxon>
        <taxon>Geobacter</taxon>
    </lineage>
</organism>
<gene>
    <name evidence="2" type="ordered locus">Gmet_3649</name>
</gene>
<feature type="region of interest" description="Disordered" evidence="1">
    <location>
        <begin position="1"/>
        <end position="20"/>
    </location>
</feature>
<proteinExistence type="predicted"/>
<evidence type="ECO:0000313" key="3">
    <source>
        <dbReference type="Proteomes" id="UP000007073"/>
    </source>
</evidence>
<evidence type="ECO:0000313" key="2">
    <source>
        <dbReference type="EMBL" id="AFR42801.1"/>
    </source>
</evidence>
<name>J9JEM4_GEOMG</name>
<sequence>MKKRSYVKPRIVGSANVHPC</sequence>
<dbReference type="EMBL" id="CP000148">
    <property type="protein sequence ID" value="AFR42801.1"/>
    <property type="molecule type" value="Genomic_DNA"/>
</dbReference>
<evidence type="ECO:0000256" key="1">
    <source>
        <dbReference type="SAM" id="MobiDB-lite"/>
    </source>
</evidence>
<reference evidence="2 3" key="1">
    <citation type="submission" date="2005-10" db="EMBL/GenBank/DDBJ databases">
        <title>Complete sequence of Geobacter metallireducens GS-15.</title>
        <authorList>
            <consortium name="US DOE Joint Genome Institute"/>
            <person name="Copeland A."/>
            <person name="Lucas S."/>
            <person name="Lapidus A."/>
            <person name="Barry K."/>
            <person name="Detter J.C."/>
            <person name="Glavina T."/>
            <person name="Hammon N."/>
            <person name="Israni S."/>
            <person name="Pitluck S."/>
            <person name="Di Bartolo G."/>
            <person name="Chain P."/>
            <person name="Schmutz J."/>
            <person name="Larimer F."/>
            <person name="Land M."/>
            <person name="Kyrpides N."/>
            <person name="Ivanova N."/>
            <person name="Richardson P."/>
        </authorList>
    </citation>
    <scope>NUCLEOTIDE SEQUENCE [LARGE SCALE GENOMIC DNA]</scope>
    <source>
        <strain evidence="3">ATCC 53774 / DSM 7210 / GS-15</strain>
    </source>
</reference>
<dbReference type="KEGG" id="gme:Gmet_3649"/>
<protein>
    <submittedName>
        <fullName evidence="2">Uncharacterized protein</fullName>
    </submittedName>
</protein>
<dbReference type="AlphaFoldDB" id="J9JEM4"/>
<dbReference type="STRING" id="269799.Gmet_3649"/>
<accession>J9JEM4</accession>